<dbReference type="InterPro" id="IPR022385">
    <property type="entry name" value="Rhs_assc_core"/>
</dbReference>
<dbReference type="NCBIfam" id="TIGR03696">
    <property type="entry name" value="Rhs_assc_core"/>
    <property type="match status" value="1"/>
</dbReference>
<dbReference type="Gene3D" id="2.180.10.10">
    <property type="entry name" value="RHS repeat-associated core"/>
    <property type="match status" value="1"/>
</dbReference>
<evidence type="ECO:0008006" key="3">
    <source>
        <dbReference type="Google" id="ProtNLM"/>
    </source>
</evidence>
<dbReference type="Proteomes" id="UP000478064">
    <property type="component" value="Unassembled WGS sequence"/>
</dbReference>
<evidence type="ECO:0000313" key="1">
    <source>
        <dbReference type="EMBL" id="MQU06844.1"/>
    </source>
</evidence>
<reference evidence="1 2" key="1">
    <citation type="submission" date="2019-10" db="EMBL/GenBank/DDBJ databases">
        <title>Evaluation of single-gene subtyping targets for Pseudomonas.</title>
        <authorList>
            <person name="Reichler S.J."/>
            <person name="Orsi R.H."/>
            <person name="Wiedmann M."/>
            <person name="Martin N.H."/>
            <person name="Murphy S.I."/>
        </authorList>
    </citation>
    <scope>NUCLEOTIDE SEQUENCE [LARGE SCALE GENOMIC DNA]</scope>
    <source>
        <strain evidence="1 2">FSL R10-1637</strain>
    </source>
</reference>
<dbReference type="RefSeq" id="WP_153374110.1">
    <property type="nucleotide sequence ID" value="NZ_WIVU01000026.1"/>
</dbReference>
<dbReference type="EMBL" id="WIVU01000026">
    <property type="protein sequence ID" value="MQU06844.1"/>
    <property type="molecule type" value="Genomic_DNA"/>
</dbReference>
<accession>A0A6L5HTY2</accession>
<evidence type="ECO:0000313" key="2">
    <source>
        <dbReference type="Proteomes" id="UP000478064"/>
    </source>
</evidence>
<dbReference type="AlphaFoldDB" id="A0A6L5HTY2"/>
<sequence>MAAMYRYDPLDRLMSCLTDTQASGQRFYCANKLVTDIQGPASYSLFQYDKNSLAQFRQQGPQRENILLANDPQGSVIQAITETQFNTLTYTLYGYQSDHSGFVSLLGFNGERCESLTGHYLLGNGTRAFNPVLMRFNSPDPMSPFEGGGINAYAYCKNDPINWSDPSGNIPIKKIASLVVKTPIVRPQGNVFTRTRKALLNRQYQHIKEFDYTLAVEAEKRGEFIDRVSVYETPSSTANINNAYELARQTYAFKVAPSAKMAPQYIDGPAGHLPAVDTSAFDAAHIYLKAQREELLNIPSAQRTEHQEKKTNAFKKIYPTTKKTDLSIFTNH</sequence>
<protein>
    <recommendedName>
        <fullName evidence="3">RHS repeat-associated core domain-containing protein</fullName>
    </recommendedName>
</protein>
<comment type="caution">
    <text evidence="1">The sequence shown here is derived from an EMBL/GenBank/DDBJ whole genome shotgun (WGS) entry which is preliminary data.</text>
</comment>
<gene>
    <name evidence="1" type="ORF">GHO27_14205</name>
</gene>
<name>A0A6L5HTY2_9PSED</name>
<dbReference type="SUPFAM" id="SSF56399">
    <property type="entry name" value="ADP-ribosylation"/>
    <property type="match status" value="1"/>
</dbReference>
<organism evidence="1 2">
    <name type="scientific">Pseudomonas helleri</name>
    <dbReference type="NCBI Taxonomy" id="1608996"/>
    <lineage>
        <taxon>Bacteria</taxon>
        <taxon>Pseudomonadati</taxon>
        <taxon>Pseudomonadota</taxon>
        <taxon>Gammaproteobacteria</taxon>
        <taxon>Pseudomonadales</taxon>
        <taxon>Pseudomonadaceae</taxon>
        <taxon>Pseudomonas</taxon>
    </lineage>
</organism>
<proteinExistence type="predicted"/>